<evidence type="ECO:0000256" key="9">
    <source>
        <dbReference type="ARBA" id="ARBA00023128"/>
    </source>
</evidence>
<evidence type="ECO:0000256" key="2">
    <source>
        <dbReference type="ARBA" id="ARBA00007448"/>
    </source>
</evidence>
<dbReference type="GO" id="GO:0005524">
    <property type="term" value="F:ATP binding"/>
    <property type="evidence" value="ECO:0007669"/>
    <property type="project" value="UniProtKB-KW"/>
</dbReference>
<reference evidence="16 17" key="1">
    <citation type="journal article" date="2016" name="Mol. Biol. Evol.">
        <title>Comparative Genomics of Early-Diverging Mushroom-Forming Fungi Provides Insights into the Origins of Lignocellulose Decay Capabilities.</title>
        <authorList>
            <person name="Nagy L.G."/>
            <person name="Riley R."/>
            <person name="Tritt A."/>
            <person name="Adam C."/>
            <person name="Daum C."/>
            <person name="Floudas D."/>
            <person name="Sun H."/>
            <person name="Yadav J.S."/>
            <person name="Pangilinan J."/>
            <person name="Larsson K.H."/>
            <person name="Matsuura K."/>
            <person name="Barry K."/>
            <person name="Labutti K."/>
            <person name="Kuo R."/>
            <person name="Ohm R.A."/>
            <person name="Bhattacharya S.S."/>
            <person name="Shirouzu T."/>
            <person name="Yoshinaga Y."/>
            <person name="Martin F.M."/>
            <person name="Grigoriev I.V."/>
            <person name="Hibbett D.S."/>
        </authorList>
    </citation>
    <scope>NUCLEOTIDE SEQUENCE [LARGE SCALE GENOMIC DNA]</scope>
    <source>
        <strain evidence="16 17">L-15889</strain>
    </source>
</reference>
<evidence type="ECO:0000256" key="4">
    <source>
        <dbReference type="ARBA" id="ARBA00022741"/>
    </source>
</evidence>
<evidence type="ECO:0000256" key="13">
    <source>
        <dbReference type="SAM" id="MobiDB-lite"/>
    </source>
</evidence>
<dbReference type="InterPro" id="IPR057495">
    <property type="entry name" value="AAA_lid_BCS1"/>
</dbReference>
<feature type="domain" description="AAA+ ATPase" evidence="14">
    <location>
        <begin position="252"/>
        <end position="407"/>
    </location>
</feature>
<evidence type="ECO:0000256" key="12">
    <source>
        <dbReference type="RuleBase" id="RU003651"/>
    </source>
</evidence>
<comment type="subcellular location">
    <subcellularLocation>
        <location evidence="1">Mitochondrion inner membrane</location>
        <topology evidence="1">Single-pass membrane protein</topology>
    </subcellularLocation>
</comment>
<feature type="region of interest" description="Disordered" evidence="13">
    <location>
        <begin position="429"/>
        <end position="487"/>
    </location>
</feature>
<dbReference type="InterPro" id="IPR003960">
    <property type="entry name" value="ATPase_AAA_CS"/>
</dbReference>
<dbReference type="PANTHER" id="PTHR23070">
    <property type="entry name" value="BCS1 AAA-TYPE ATPASE"/>
    <property type="match status" value="1"/>
</dbReference>
<dbReference type="AlphaFoldDB" id="A0A165N5V0"/>
<evidence type="ECO:0000256" key="6">
    <source>
        <dbReference type="ARBA" id="ARBA00022801"/>
    </source>
</evidence>
<keyword evidence="9" id="KW-0496">Mitochondrion</keyword>
<dbReference type="InterPro" id="IPR003959">
    <property type="entry name" value="ATPase_AAA_core"/>
</dbReference>
<dbReference type="InterPro" id="IPR003593">
    <property type="entry name" value="AAA+_ATPase"/>
</dbReference>
<keyword evidence="8" id="KW-1133">Transmembrane helix</keyword>
<dbReference type="Proteomes" id="UP000076727">
    <property type="component" value="Unassembled WGS sequence"/>
</dbReference>
<dbReference type="Pfam" id="PF00004">
    <property type="entry name" value="AAA"/>
    <property type="match status" value="1"/>
</dbReference>
<keyword evidence="4 12" id="KW-0547">Nucleotide-binding</keyword>
<dbReference type="GO" id="GO:0005743">
    <property type="term" value="C:mitochondrial inner membrane"/>
    <property type="evidence" value="ECO:0007669"/>
    <property type="project" value="UniProtKB-SubCell"/>
</dbReference>
<proteinExistence type="inferred from homology"/>
<accession>A0A165N5V0</accession>
<dbReference type="SUPFAM" id="SSF52540">
    <property type="entry name" value="P-loop containing nucleoside triphosphate hydrolases"/>
    <property type="match status" value="1"/>
</dbReference>
<keyword evidence="3" id="KW-0812">Transmembrane</keyword>
<evidence type="ECO:0000256" key="3">
    <source>
        <dbReference type="ARBA" id="ARBA00022692"/>
    </source>
</evidence>
<evidence type="ECO:0000256" key="8">
    <source>
        <dbReference type="ARBA" id="ARBA00022989"/>
    </source>
</evidence>
<feature type="domain" description="BCS1 N-terminal" evidence="15">
    <location>
        <begin position="43"/>
        <end position="221"/>
    </location>
</feature>
<keyword evidence="17" id="KW-1185">Reference proteome</keyword>
<dbReference type="GO" id="GO:0016887">
    <property type="term" value="F:ATP hydrolysis activity"/>
    <property type="evidence" value="ECO:0007669"/>
    <property type="project" value="InterPro"/>
</dbReference>
<name>A0A165N5V0_9APHY</name>
<keyword evidence="6 16" id="KW-0378">Hydrolase</keyword>
<dbReference type="InterPro" id="IPR027417">
    <property type="entry name" value="P-loop_NTPase"/>
</dbReference>
<keyword evidence="10" id="KW-0472">Membrane</keyword>
<keyword evidence="5" id="KW-0999">Mitochondrion inner membrane</keyword>
<dbReference type="Pfam" id="PF08740">
    <property type="entry name" value="BCS1_N"/>
    <property type="match status" value="1"/>
</dbReference>
<evidence type="ECO:0000256" key="5">
    <source>
        <dbReference type="ARBA" id="ARBA00022792"/>
    </source>
</evidence>
<dbReference type="PROSITE" id="PS00674">
    <property type="entry name" value="AAA"/>
    <property type="match status" value="1"/>
</dbReference>
<dbReference type="EMBL" id="KV429087">
    <property type="protein sequence ID" value="KZT66557.1"/>
    <property type="molecule type" value="Genomic_DNA"/>
</dbReference>
<sequence>MDGAANATVLSSFDTSPSASVDLRSMVSTLLTFSAMGDWMKLFVIGSALETCRRHLFRWRDAVTKRFWVTASFEQHDYSYTWVLYWLSLHPVWKEARTVEVSARNFGLGNTSEDEDDAGAQSSTSRYVSYLPRLDDTYTLWYKGHYMIVQREERMEGQWSTKETLDISILSLDRRVLQTLLDEARQVYREAERKTISIYAADTGGQWKYMTSRPKRPLSSIILDPGIKNVLMNDARDFLSSRKWYADRGVPFRRGYLLYGPPGTGKTSMIQSIAGELGLNVYVVTLSRTSMDDCQLNELISNMPRHCIALMEDIDAAFAAGMTRDLPSQVKQDDIGSKTQAKEKGKVTKRNEESTRITLSGLLNALDGIGAQEGRILFATTNNYGALDAALCRPGRMDMHIEFKLASRYQAENLYKCFYMPDSPGDADCPVEANEGYDSRQGSMDGNQDEPDNSGASELEDTPLLPAPWPRASQHRSAHASSMPSEPSRVICQAASLSNEVLSHRDTLALAARFAESIPERELSMASIQGYLMMYKGKPREAVDDVPQWVEKEKAARKQRM</sequence>
<evidence type="ECO:0000256" key="1">
    <source>
        <dbReference type="ARBA" id="ARBA00004434"/>
    </source>
</evidence>
<dbReference type="Gene3D" id="3.40.50.300">
    <property type="entry name" value="P-loop containing nucleotide triphosphate hydrolases"/>
    <property type="match status" value="1"/>
</dbReference>
<keyword evidence="7 12" id="KW-0067">ATP-binding</keyword>
<dbReference type="SMART" id="SM01024">
    <property type="entry name" value="BCS1_N"/>
    <property type="match status" value="1"/>
</dbReference>
<gene>
    <name evidence="16" type="ORF">DAEQUDRAFT_674781</name>
</gene>
<evidence type="ECO:0000313" key="16">
    <source>
        <dbReference type="EMBL" id="KZT66557.1"/>
    </source>
</evidence>
<evidence type="ECO:0000256" key="11">
    <source>
        <dbReference type="ARBA" id="ARBA00048778"/>
    </source>
</evidence>
<dbReference type="InterPro" id="IPR014851">
    <property type="entry name" value="BCS1_N"/>
</dbReference>
<dbReference type="STRING" id="1314783.A0A165N5V0"/>
<dbReference type="SMART" id="SM00382">
    <property type="entry name" value="AAA"/>
    <property type="match status" value="1"/>
</dbReference>
<evidence type="ECO:0000256" key="10">
    <source>
        <dbReference type="ARBA" id="ARBA00023136"/>
    </source>
</evidence>
<protein>
    <submittedName>
        <fullName evidence="16">p-loop containing nucleoside triphosphate hydrolase protein</fullName>
    </submittedName>
</protein>
<evidence type="ECO:0000256" key="7">
    <source>
        <dbReference type="ARBA" id="ARBA00022840"/>
    </source>
</evidence>
<dbReference type="Pfam" id="PF25426">
    <property type="entry name" value="AAA_lid_BCS1"/>
    <property type="match status" value="1"/>
</dbReference>
<evidence type="ECO:0000313" key="17">
    <source>
        <dbReference type="Proteomes" id="UP000076727"/>
    </source>
</evidence>
<evidence type="ECO:0000259" key="14">
    <source>
        <dbReference type="SMART" id="SM00382"/>
    </source>
</evidence>
<comment type="catalytic activity">
    <reaction evidence="11">
        <text>ATP + H2O = ADP + phosphate + H(+)</text>
        <dbReference type="Rhea" id="RHEA:13065"/>
        <dbReference type="ChEBI" id="CHEBI:15377"/>
        <dbReference type="ChEBI" id="CHEBI:15378"/>
        <dbReference type="ChEBI" id="CHEBI:30616"/>
        <dbReference type="ChEBI" id="CHEBI:43474"/>
        <dbReference type="ChEBI" id="CHEBI:456216"/>
    </reaction>
    <physiologicalReaction direction="left-to-right" evidence="11">
        <dbReference type="Rhea" id="RHEA:13066"/>
    </physiologicalReaction>
</comment>
<evidence type="ECO:0000259" key="15">
    <source>
        <dbReference type="SMART" id="SM01024"/>
    </source>
</evidence>
<comment type="similarity">
    <text evidence="2">Belongs to the AAA ATPase family. BCS1 subfamily.</text>
</comment>
<dbReference type="OrthoDB" id="10251412at2759"/>
<organism evidence="16 17">
    <name type="scientific">Daedalea quercina L-15889</name>
    <dbReference type="NCBI Taxonomy" id="1314783"/>
    <lineage>
        <taxon>Eukaryota</taxon>
        <taxon>Fungi</taxon>
        <taxon>Dikarya</taxon>
        <taxon>Basidiomycota</taxon>
        <taxon>Agaricomycotina</taxon>
        <taxon>Agaricomycetes</taxon>
        <taxon>Polyporales</taxon>
        <taxon>Fomitopsis</taxon>
    </lineage>
</organism>
<dbReference type="InterPro" id="IPR050747">
    <property type="entry name" value="Mitochondrial_chaperone_BCS1"/>
</dbReference>